<evidence type="ECO:0000256" key="2">
    <source>
        <dbReference type="ARBA" id="ARBA00022679"/>
    </source>
</evidence>
<dbReference type="InterPro" id="IPR029063">
    <property type="entry name" value="SAM-dependent_MTases_sf"/>
</dbReference>
<evidence type="ECO:0000313" key="4">
    <source>
        <dbReference type="Proteomes" id="UP000243297"/>
    </source>
</evidence>
<dbReference type="GO" id="GO:0008168">
    <property type="term" value="F:methyltransferase activity"/>
    <property type="evidence" value="ECO:0007669"/>
    <property type="project" value="UniProtKB-KW"/>
</dbReference>
<dbReference type="GO" id="GO:0031167">
    <property type="term" value="P:rRNA methylation"/>
    <property type="evidence" value="ECO:0007669"/>
    <property type="project" value="InterPro"/>
</dbReference>
<organism evidence="3 4">
    <name type="scientific">Anaerorhabdus furcosa</name>
    <dbReference type="NCBI Taxonomy" id="118967"/>
    <lineage>
        <taxon>Bacteria</taxon>
        <taxon>Bacillati</taxon>
        <taxon>Bacillota</taxon>
        <taxon>Erysipelotrichia</taxon>
        <taxon>Erysipelotrichales</taxon>
        <taxon>Erysipelotrichaceae</taxon>
        <taxon>Anaerorhabdus</taxon>
    </lineage>
</organism>
<protein>
    <submittedName>
        <fullName evidence="3">16S rRNA (Guanine(966)-N(2))-methyltransferase RsmD</fullName>
    </submittedName>
</protein>
<dbReference type="OrthoDB" id="9803017at2"/>
<dbReference type="Proteomes" id="UP000243297">
    <property type="component" value="Unassembled WGS sequence"/>
</dbReference>
<name>A0A1T4N523_9FIRM</name>
<dbReference type="PANTHER" id="PTHR43542">
    <property type="entry name" value="METHYLTRANSFERASE"/>
    <property type="match status" value="1"/>
</dbReference>
<dbReference type="EMBL" id="FUWY01000004">
    <property type="protein sequence ID" value="SJZ74470.1"/>
    <property type="molecule type" value="Genomic_DNA"/>
</dbReference>
<dbReference type="Gene3D" id="3.40.50.150">
    <property type="entry name" value="Vaccinia Virus protein VP39"/>
    <property type="match status" value="1"/>
</dbReference>
<dbReference type="Pfam" id="PF03602">
    <property type="entry name" value="Cons_hypoth95"/>
    <property type="match status" value="1"/>
</dbReference>
<accession>A0A1T4N523</accession>
<dbReference type="PIRSF" id="PIRSF004553">
    <property type="entry name" value="CHP00095"/>
    <property type="match status" value="1"/>
</dbReference>
<keyword evidence="4" id="KW-1185">Reference proteome</keyword>
<proteinExistence type="predicted"/>
<sequence>MRIVAGKHRSRILKTRPGQDTRPTLDKVKESIFSSIGPYFNGGDALDLFAGSGAIGLECISRGVDTCLFVDASFEAMKIIKENIASLKEETCCTCLKMDYKRALQECVSNQKTFSFIYIDPPYGKIAYDEILNFIDKHHLLTKEGYIICEGLKEDEFLDHYHSFKQKKETIYGITKICIYKGNEENQ</sequence>
<dbReference type="RefSeq" id="WP_078711892.1">
    <property type="nucleotide sequence ID" value="NZ_FUWY01000004.1"/>
</dbReference>
<keyword evidence="1 3" id="KW-0489">Methyltransferase</keyword>
<dbReference type="NCBIfam" id="TIGR00095">
    <property type="entry name" value="16S rRNA (guanine(966)-N(2))-methyltransferase RsmD"/>
    <property type="match status" value="1"/>
</dbReference>
<dbReference type="STRING" id="118967.SAMN02745191_1490"/>
<dbReference type="InterPro" id="IPR004398">
    <property type="entry name" value="RNA_MeTrfase_RsmD"/>
</dbReference>
<evidence type="ECO:0000313" key="3">
    <source>
        <dbReference type="EMBL" id="SJZ74470.1"/>
    </source>
</evidence>
<dbReference type="AlphaFoldDB" id="A0A1T4N523"/>
<dbReference type="PROSITE" id="PS00092">
    <property type="entry name" value="N6_MTASE"/>
    <property type="match status" value="1"/>
</dbReference>
<dbReference type="InterPro" id="IPR002052">
    <property type="entry name" value="DNA_methylase_N6_adenine_CS"/>
</dbReference>
<dbReference type="SUPFAM" id="SSF53335">
    <property type="entry name" value="S-adenosyl-L-methionine-dependent methyltransferases"/>
    <property type="match status" value="1"/>
</dbReference>
<dbReference type="GO" id="GO:0003676">
    <property type="term" value="F:nucleic acid binding"/>
    <property type="evidence" value="ECO:0007669"/>
    <property type="project" value="InterPro"/>
</dbReference>
<dbReference type="PANTHER" id="PTHR43542:SF1">
    <property type="entry name" value="METHYLTRANSFERASE"/>
    <property type="match status" value="1"/>
</dbReference>
<evidence type="ECO:0000256" key="1">
    <source>
        <dbReference type="ARBA" id="ARBA00022603"/>
    </source>
</evidence>
<keyword evidence="2 3" id="KW-0808">Transferase</keyword>
<reference evidence="4" key="1">
    <citation type="submission" date="2017-02" db="EMBL/GenBank/DDBJ databases">
        <authorList>
            <person name="Varghese N."/>
            <person name="Submissions S."/>
        </authorList>
    </citation>
    <scope>NUCLEOTIDE SEQUENCE [LARGE SCALE GENOMIC DNA]</scope>
    <source>
        <strain evidence="4">ATCC 25662</strain>
    </source>
</reference>
<gene>
    <name evidence="3" type="ORF">SAMN02745191_1490</name>
</gene>